<dbReference type="SUPFAM" id="SSF54427">
    <property type="entry name" value="NTF2-like"/>
    <property type="match status" value="1"/>
</dbReference>
<dbReference type="Pfam" id="PF12680">
    <property type="entry name" value="SnoaL_2"/>
    <property type="match status" value="1"/>
</dbReference>
<dbReference type="PANTHER" id="PTHR41252:SF1">
    <property type="entry name" value="BLR2505 PROTEIN"/>
    <property type="match status" value="1"/>
</dbReference>
<keyword evidence="2" id="KW-0413">Isomerase</keyword>
<evidence type="ECO:0000313" key="3">
    <source>
        <dbReference type="Proteomes" id="UP000199116"/>
    </source>
</evidence>
<sequence>MKTLKNQTIFLAVFLVIATFGQEYEESQKIDYKTGNPANWPAELDAVIAAPNNHKILLENDQVRVLEVYLAPEEKEPLHHHKWPSVLYIQEAADFIDYDSNDKVIFNTHKLPEPLSFPLTMAKEPEAPHSVVNLSKTKPIRLIRVEMKPESTNQNIGIIDGLYKSFGEGDIPSVLEAIDEEIIWNEAEGNAYADGNPYIGPEAVLKGVFERVGAEHEYFKLEDIELHEMSNNQVLATLRYNAKVKETGKTYNAQVAHLWTLKDGKVSAFQQYVDTKKINDAMGN</sequence>
<evidence type="ECO:0000313" key="2">
    <source>
        <dbReference type="EMBL" id="SFF85716.1"/>
    </source>
</evidence>
<dbReference type="InterPro" id="IPR014710">
    <property type="entry name" value="RmlC-like_jellyroll"/>
</dbReference>
<dbReference type="Proteomes" id="UP000199116">
    <property type="component" value="Unassembled WGS sequence"/>
</dbReference>
<organism evidence="2 3">
    <name type="scientific">Salegentibacter agarivorans</name>
    <dbReference type="NCBI Taxonomy" id="345907"/>
    <lineage>
        <taxon>Bacteria</taxon>
        <taxon>Pseudomonadati</taxon>
        <taxon>Bacteroidota</taxon>
        <taxon>Flavobacteriia</taxon>
        <taxon>Flavobacteriales</taxon>
        <taxon>Flavobacteriaceae</taxon>
        <taxon>Salegentibacter</taxon>
    </lineage>
</organism>
<proteinExistence type="predicted"/>
<dbReference type="PANTHER" id="PTHR41252">
    <property type="entry name" value="BLR2505 PROTEIN"/>
    <property type="match status" value="1"/>
</dbReference>
<accession>A0A1I2M8F4</accession>
<protein>
    <submittedName>
        <fullName evidence="2">Ketosteroid isomerase-related protein</fullName>
    </submittedName>
</protein>
<evidence type="ECO:0000259" key="1">
    <source>
        <dbReference type="Pfam" id="PF12680"/>
    </source>
</evidence>
<gene>
    <name evidence="2" type="ORF">SAMN04488033_111107</name>
</gene>
<dbReference type="EMBL" id="FOOH01000011">
    <property type="protein sequence ID" value="SFF85716.1"/>
    <property type="molecule type" value="Genomic_DNA"/>
</dbReference>
<name>A0A1I2M8F4_9FLAO</name>
<keyword evidence="3" id="KW-1185">Reference proteome</keyword>
<dbReference type="Gene3D" id="3.10.450.50">
    <property type="match status" value="1"/>
</dbReference>
<dbReference type="Gene3D" id="2.60.120.10">
    <property type="entry name" value="Jelly Rolls"/>
    <property type="match status" value="1"/>
</dbReference>
<dbReference type="InterPro" id="IPR037401">
    <property type="entry name" value="SnoaL-like"/>
</dbReference>
<dbReference type="GO" id="GO:0016853">
    <property type="term" value="F:isomerase activity"/>
    <property type="evidence" value="ECO:0007669"/>
    <property type="project" value="UniProtKB-KW"/>
</dbReference>
<dbReference type="AlphaFoldDB" id="A0A1I2M8F4"/>
<reference evidence="3" key="1">
    <citation type="submission" date="2016-10" db="EMBL/GenBank/DDBJ databases">
        <authorList>
            <person name="Varghese N."/>
            <person name="Submissions S."/>
        </authorList>
    </citation>
    <scope>NUCLEOTIDE SEQUENCE [LARGE SCALE GENOMIC DNA]</scope>
    <source>
        <strain evidence="3">DSM 23515</strain>
    </source>
</reference>
<feature type="domain" description="SnoaL-like" evidence="1">
    <location>
        <begin position="162"/>
        <end position="267"/>
    </location>
</feature>
<dbReference type="RefSeq" id="WP_245764364.1">
    <property type="nucleotide sequence ID" value="NZ_FOOH01000011.1"/>
</dbReference>
<dbReference type="InterPro" id="IPR032710">
    <property type="entry name" value="NTF2-like_dom_sf"/>
</dbReference>